<comment type="caution">
    <text evidence="1">The sequence shown here is derived from an EMBL/GenBank/DDBJ whole genome shotgun (WGS) entry which is preliminary data.</text>
</comment>
<sequence>METSPCIGRVVPGGESGESYCPKGAKRSSGIMSSTWLWGTTGSRWIGGHGHCWRHGPWCGRTGWTHRICCIQVQILNKTAPLPLPRDTWEPMEDTRQGPVYLRCPFSCTPSLSSVTSTTSPLRSVL</sequence>
<gene>
    <name evidence="1" type="ORF">HJG59_005185</name>
</gene>
<name>A0A7J8IXX9_MOLMO</name>
<accession>A0A7J8IXX9</accession>
<reference evidence="1 2" key="1">
    <citation type="journal article" date="2020" name="Nature">
        <title>Six reference-quality genomes reveal evolution of bat adaptations.</title>
        <authorList>
            <person name="Jebb D."/>
            <person name="Huang Z."/>
            <person name="Pippel M."/>
            <person name="Hughes G.M."/>
            <person name="Lavrichenko K."/>
            <person name="Devanna P."/>
            <person name="Winkler S."/>
            <person name="Jermiin L.S."/>
            <person name="Skirmuntt E.C."/>
            <person name="Katzourakis A."/>
            <person name="Burkitt-Gray L."/>
            <person name="Ray D.A."/>
            <person name="Sullivan K.A.M."/>
            <person name="Roscito J.G."/>
            <person name="Kirilenko B.M."/>
            <person name="Davalos L.M."/>
            <person name="Corthals A.P."/>
            <person name="Power M.L."/>
            <person name="Jones G."/>
            <person name="Ransome R.D."/>
            <person name="Dechmann D.K.N."/>
            <person name="Locatelli A.G."/>
            <person name="Puechmaille S.J."/>
            <person name="Fedrigo O."/>
            <person name="Jarvis E.D."/>
            <person name="Hiller M."/>
            <person name="Vernes S.C."/>
            <person name="Myers E.W."/>
            <person name="Teeling E.C."/>
        </authorList>
    </citation>
    <scope>NUCLEOTIDE SEQUENCE [LARGE SCALE GENOMIC DNA]</scope>
    <source>
        <strain evidence="1">MMolMol1</strain>
        <tissue evidence="1">Muscle</tissue>
    </source>
</reference>
<evidence type="ECO:0000313" key="2">
    <source>
        <dbReference type="Proteomes" id="UP000550707"/>
    </source>
</evidence>
<protein>
    <submittedName>
        <fullName evidence="1">Fission, mitochondrial 1</fullName>
    </submittedName>
</protein>
<evidence type="ECO:0000313" key="1">
    <source>
        <dbReference type="EMBL" id="KAF6489454.1"/>
    </source>
</evidence>
<dbReference type="AlphaFoldDB" id="A0A7J8IXX9"/>
<proteinExistence type="predicted"/>
<dbReference type="Proteomes" id="UP000550707">
    <property type="component" value="Unassembled WGS sequence"/>
</dbReference>
<organism evidence="1 2">
    <name type="scientific">Molossus molossus</name>
    <name type="common">Pallas' mastiff bat</name>
    <name type="synonym">Vespertilio molossus</name>
    <dbReference type="NCBI Taxonomy" id="27622"/>
    <lineage>
        <taxon>Eukaryota</taxon>
        <taxon>Metazoa</taxon>
        <taxon>Chordata</taxon>
        <taxon>Craniata</taxon>
        <taxon>Vertebrata</taxon>
        <taxon>Euteleostomi</taxon>
        <taxon>Mammalia</taxon>
        <taxon>Eutheria</taxon>
        <taxon>Laurasiatheria</taxon>
        <taxon>Chiroptera</taxon>
        <taxon>Yangochiroptera</taxon>
        <taxon>Molossidae</taxon>
        <taxon>Molossus</taxon>
    </lineage>
</organism>
<keyword evidence="2" id="KW-1185">Reference proteome</keyword>
<dbReference type="EMBL" id="JACASF010000003">
    <property type="protein sequence ID" value="KAF6489454.1"/>
    <property type="molecule type" value="Genomic_DNA"/>
</dbReference>